<dbReference type="PANTHER" id="PTHR33376:SF7">
    <property type="entry name" value="C4-DICARBOXYLATE-BINDING PROTEIN DCTB"/>
    <property type="match status" value="1"/>
</dbReference>
<keyword evidence="2" id="KW-0813">Transport</keyword>
<evidence type="ECO:0000313" key="5">
    <source>
        <dbReference type="Proteomes" id="UP000664731"/>
    </source>
</evidence>
<evidence type="ECO:0000256" key="1">
    <source>
        <dbReference type="ARBA" id="ARBA00009023"/>
    </source>
</evidence>
<keyword evidence="3" id="KW-0732">Signal</keyword>
<dbReference type="InterPro" id="IPR018389">
    <property type="entry name" value="DctP_fam"/>
</dbReference>
<protein>
    <submittedName>
        <fullName evidence="4">DctP family TRAP transporter solute-binding subunit</fullName>
    </submittedName>
</protein>
<dbReference type="NCBIfam" id="NF037995">
    <property type="entry name" value="TRAP_S1"/>
    <property type="match status" value="1"/>
</dbReference>
<dbReference type="PANTHER" id="PTHR33376">
    <property type="match status" value="1"/>
</dbReference>
<reference evidence="4" key="1">
    <citation type="submission" date="2021-03" db="EMBL/GenBank/DDBJ databases">
        <title>Comamonas denitrificans.</title>
        <authorList>
            <person name="Finster K."/>
        </authorList>
    </citation>
    <scope>NUCLEOTIDE SEQUENCE</scope>
    <source>
        <strain evidence="4">MM2021_4</strain>
    </source>
</reference>
<dbReference type="GO" id="GO:0030288">
    <property type="term" value="C:outer membrane-bounded periplasmic space"/>
    <property type="evidence" value="ECO:0007669"/>
    <property type="project" value="InterPro"/>
</dbReference>
<evidence type="ECO:0000256" key="3">
    <source>
        <dbReference type="ARBA" id="ARBA00022729"/>
    </source>
</evidence>
<dbReference type="PIRSF" id="PIRSF006470">
    <property type="entry name" value="DctB"/>
    <property type="match status" value="1"/>
</dbReference>
<dbReference type="InterPro" id="IPR038404">
    <property type="entry name" value="TRAP_DctP_sf"/>
</dbReference>
<accession>A0A939H1U8</accession>
<dbReference type="RefSeq" id="WP_207575487.1">
    <property type="nucleotide sequence ID" value="NZ_JAFNME010000019.1"/>
</dbReference>
<dbReference type="Pfam" id="PF03480">
    <property type="entry name" value="DctP"/>
    <property type="match status" value="1"/>
</dbReference>
<keyword evidence="5" id="KW-1185">Reference proteome</keyword>
<sequence length="337" mass="37560">MSAVNVLRRRCLQGLLGSACLPWQAVRAGAPVVLRLSHVVAQHTPKGLALQRFAQELAAISAGKMQVQIYANSQLLSDDDEMQALQLGAVDMLAPSLSKFGRLGFPEFELFDLPFLFQDAAQVHRVMQGRVGQALLAGLQRQRLVGLGYLDNGFKHMSANRALLEPQDFVGQRLRVQSSRVIAHQMRALGAQPVVLDFGQTRRALAMGVVDGTENPISNFWTQRMHEAQTDVSLTSHGYLGYCIVVHQRFWQYLSPLQRAWVEQALQGALAWGNVQAQQRNTEDLQALRASGHCRLHTIHAAQRQRLRQALEPVYQGLAQRIGPQWLVQLEKERAAA</sequence>
<dbReference type="GO" id="GO:0015740">
    <property type="term" value="P:C4-dicarboxylate transport"/>
    <property type="evidence" value="ECO:0007669"/>
    <property type="project" value="TreeGrafter"/>
</dbReference>
<dbReference type="AlphaFoldDB" id="A0A939H1U8"/>
<dbReference type="Gene3D" id="3.40.190.170">
    <property type="entry name" value="Bacterial extracellular solute-binding protein, family 7"/>
    <property type="match status" value="1"/>
</dbReference>
<dbReference type="NCBIfam" id="TIGR00787">
    <property type="entry name" value="dctP"/>
    <property type="match status" value="1"/>
</dbReference>
<comment type="caution">
    <text evidence="4">The sequence shown here is derived from an EMBL/GenBank/DDBJ whole genome shotgun (WGS) entry which is preliminary data.</text>
</comment>
<name>A0A939H1U8_9BURK</name>
<evidence type="ECO:0000313" key="4">
    <source>
        <dbReference type="EMBL" id="MBO1250046.1"/>
    </source>
</evidence>
<dbReference type="EMBL" id="JAFNME010000019">
    <property type="protein sequence ID" value="MBO1250046.1"/>
    <property type="molecule type" value="Genomic_DNA"/>
</dbReference>
<evidence type="ECO:0000256" key="2">
    <source>
        <dbReference type="ARBA" id="ARBA00022448"/>
    </source>
</evidence>
<gene>
    <name evidence="4" type="ORF">J1777_09465</name>
</gene>
<dbReference type="GO" id="GO:0055085">
    <property type="term" value="P:transmembrane transport"/>
    <property type="evidence" value="ECO:0007669"/>
    <property type="project" value="InterPro"/>
</dbReference>
<comment type="similarity">
    <text evidence="1">Belongs to the bacterial solute-binding protein 7 family.</text>
</comment>
<organism evidence="4 5">
    <name type="scientific">Comamonas denitrificans</name>
    <dbReference type="NCBI Taxonomy" id="117506"/>
    <lineage>
        <taxon>Bacteria</taxon>
        <taxon>Pseudomonadati</taxon>
        <taxon>Pseudomonadota</taxon>
        <taxon>Betaproteobacteria</taxon>
        <taxon>Burkholderiales</taxon>
        <taxon>Comamonadaceae</taxon>
        <taxon>Comamonas</taxon>
    </lineage>
</organism>
<proteinExistence type="inferred from homology"/>
<dbReference type="InterPro" id="IPR004682">
    <property type="entry name" value="TRAP_DctP"/>
</dbReference>
<dbReference type="Proteomes" id="UP000664731">
    <property type="component" value="Unassembled WGS sequence"/>
</dbReference>